<dbReference type="RefSeq" id="XP_012168318.2">
    <property type="nucleotide sequence ID" value="XM_012312928.3"/>
</dbReference>
<dbReference type="Proteomes" id="UP000835206">
    <property type="component" value="Chromosome 10"/>
</dbReference>
<dbReference type="OrthoDB" id="5978988at2759"/>
<protein>
    <submittedName>
        <fullName evidence="3">Uncharacterized protein LOC100650211 isoform X1</fullName>
    </submittedName>
</protein>
<dbReference type="GO" id="GO:0005549">
    <property type="term" value="F:odorant binding"/>
    <property type="evidence" value="ECO:0007669"/>
    <property type="project" value="InterPro"/>
</dbReference>
<dbReference type="InterPro" id="IPR036728">
    <property type="entry name" value="PBP_GOBP_sf"/>
</dbReference>
<sequence length="168" mass="19489">MRAAAVWMSLICLLTLRFVFVHGGTISSDPDDFRRMTSVHRKKCIVESKTTLEAIEATEYGEFPDDENLKCYFKCVLEKFNMMDKNGKIRYNILKQVIPNVYKEIGHEMIDSCKDVGKYSIDCIDREFICYKSTILIIISLDAEDKCEKTFMFMKCMYNVNPIAFIAP</sequence>
<dbReference type="Gene3D" id="1.10.238.20">
    <property type="entry name" value="Pheromone/general odorant binding protein domain"/>
    <property type="match status" value="1"/>
</dbReference>
<dbReference type="CTD" id="100302333"/>
<dbReference type="Pfam" id="PF01395">
    <property type="entry name" value="PBP_GOBP"/>
    <property type="match status" value="1"/>
</dbReference>
<dbReference type="AlphaFoldDB" id="A0A9B2MNR6"/>
<evidence type="ECO:0000313" key="3">
    <source>
        <dbReference type="RefSeq" id="XP_012168318.2"/>
    </source>
</evidence>
<dbReference type="CDD" id="cd23992">
    <property type="entry name" value="PBP_GOBP"/>
    <property type="match status" value="1"/>
</dbReference>
<proteinExistence type="predicted"/>
<dbReference type="PANTHER" id="PTHR21364:SF2">
    <property type="entry name" value="GENERAL ODORANT-BINDING PROTEIN 19A"/>
    <property type="match status" value="1"/>
</dbReference>
<dbReference type="InterPro" id="IPR006170">
    <property type="entry name" value="PBP/GOBP"/>
</dbReference>
<feature type="signal peptide" evidence="1">
    <location>
        <begin position="1"/>
        <end position="23"/>
    </location>
</feature>
<dbReference type="PANTHER" id="PTHR21364">
    <property type="entry name" value="GENERAL ODORANT-BINDING PROTEIN 19A"/>
    <property type="match status" value="1"/>
</dbReference>
<gene>
    <name evidence="3" type="primary">LOC100650211</name>
</gene>
<dbReference type="GeneID" id="100650211"/>
<reference evidence="3" key="1">
    <citation type="submission" date="2025-08" db="UniProtKB">
        <authorList>
            <consortium name="RefSeq"/>
        </authorList>
    </citation>
    <scope>IDENTIFICATION</scope>
</reference>
<dbReference type="SUPFAM" id="SSF47565">
    <property type="entry name" value="Insect pheromone/odorant-binding proteins"/>
    <property type="match status" value="1"/>
</dbReference>
<keyword evidence="2" id="KW-1185">Reference proteome</keyword>
<keyword evidence="1" id="KW-0732">Signal</keyword>
<name>A0A9B2MNR6_BOMTE</name>
<organism evidence="2 3">
    <name type="scientific">Bombus terrestris</name>
    <name type="common">Buff-tailed bumblebee</name>
    <name type="synonym">Apis terrestris</name>
    <dbReference type="NCBI Taxonomy" id="30195"/>
    <lineage>
        <taxon>Eukaryota</taxon>
        <taxon>Metazoa</taxon>
        <taxon>Ecdysozoa</taxon>
        <taxon>Arthropoda</taxon>
        <taxon>Hexapoda</taxon>
        <taxon>Insecta</taxon>
        <taxon>Pterygota</taxon>
        <taxon>Neoptera</taxon>
        <taxon>Endopterygota</taxon>
        <taxon>Hymenoptera</taxon>
        <taxon>Apocrita</taxon>
        <taxon>Aculeata</taxon>
        <taxon>Apoidea</taxon>
        <taxon>Anthophila</taxon>
        <taxon>Apidae</taxon>
        <taxon>Bombus</taxon>
        <taxon>Bombus</taxon>
    </lineage>
</organism>
<evidence type="ECO:0000256" key="1">
    <source>
        <dbReference type="SAM" id="SignalP"/>
    </source>
</evidence>
<accession>A0A9B2MNR6</accession>
<evidence type="ECO:0000313" key="2">
    <source>
        <dbReference type="Proteomes" id="UP000835206"/>
    </source>
</evidence>
<feature type="chain" id="PRO_5039476514" evidence="1">
    <location>
        <begin position="24"/>
        <end position="168"/>
    </location>
</feature>
<dbReference type="SMART" id="SM00708">
    <property type="entry name" value="PhBP"/>
    <property type="match status" value="1"/>
</dbReference>